<dbReference type="AlphaFoldDB" id="A0A7S3UZT6"/>
<dbReference type="PROSITE" id="PS50970">
    <property type="entry name" value="HCY"/>
    <property type="match status" value="1"/>
</dbReference>
<evidence type="ECO:0000256" key="3">
    <source>
        <dbReference type="PROSITE-ProRule" id="PRU00333"/>
    </source>
</evidence>
<evidence type="ECO:0000256" key="2">
    <source>
        <dbReference type="ARBA" id="ARBA00022679"/>
    </source>
</evidence>
<comment type="cofactor">
    <cofactor evidence="3">
        <name>Zn(2+)</name>
        <dbReference type="ChEBI" id="CHEBI:29105"/>
    </cofactor>
</comment>
<feature type="binding site" evidence="3">
    <location>
        <position position="308"/>
    </location>
    <ligand>
        <name>Zn(2+)</name>
        <dbReference type="ChEBI" id="CHEBI:29105"/>
    </ligand>
</feature>
<dbReference type="GO" id="GO:0008168">
    <property type="term" value="F:methyltransferase activity"/>
    <property type="evidence" value="ECO:0007669"/>
    <property type="project" value="UniProtKB-UniRule"/>
</dbReference>
<reference evidence="6" key="1">
    <citation type="submission" date="2021-01" db="EMBL/GenBank/DDBJ databases">
        <authorList>
            <person name="Corre E."/>
            <person name="Pelletier E."/>
            <person name="Niang G."/>
            <person name="Scheremetjew M."/>
            <person name="Finn R."/>
            <person name="Kale V."/>
            <person name="Holt S."/>
            <person name="Cochrane G."/>
            <person name="Meng A."/>
            <person name="Brown T."/>
            <person name="Cohen L."/>
        </authorList>
    </citation>
    <scope>NUCLEOTIDE SEQUENCE</scope>
    <source>
        <strain evidence="6">GSBS06</strain>
    </source>
</reference>
<sequence length="326" mass="36403">MEELKRIISGDWKKKDSKHGLVLTHPGIETFLLYDMGFPLREFAAFEVCLDSSKLGRLRESLLNKVINMAIAADVLLLLEAPTWRASPDFLRKLEYEIEDLERVNDAAVKAQIQLQEEWKAKGLRSIVGAELGPRGDGYITGDSMSANEAEAYHKHQIQALKKAGVEMITAYTMTNLPESIGVARAAARSQVPIVISATVETDGKLPDKTSLDAFITAIDEELTKASLEKPLYYMINCAHPDHFDQVLLDGAGKEWRKRLKGIRANSSNKSHEELDNLETIDNGDPYQLGQSLSKWHLENDVAVLGGCCGTDHRHIEQILKHCNRI</sequence>
<name>A0A7S3UZT6_9STRA</name>
<dbReference type="EMBL" id="HBIN01016624">
    <property type="protein sequence ID" value="CAE0442546.1"/>
    <property type="molecule type" value="Transcribed_RNA"/>
</dbReference>
<feature type="domain" description="Hcy-binding" evidence="5">
    <location>
        <begin position="11"/>
        <end position="323"/>
    </location>
</feature>
<keyword evidence="3" id="KW-0479">Metal-binding</keyword>
<dbReference type="SUPFAM" id="SSF82282">
    <property type="entry name" value="Homocysteine S-methyltransferase"/>
    <property type="match status" value="1"/>
</dbReference>
<dbReference type="InterPro" id="IPR003726">
    <property type="entry name" value="HCY_dom"/>
</dbReference>
<dbReference type="InterPro" id="IPR036589">
    <property type="entry name" value="HCY_dom_sf"/>
</dbReference>
<feature type="coiled-coil region" evidence="4">
    <location>
        <begin position="91"/>
        <end position="118"/>
    </location>
</feature>
<proteinExistence type="predicted"/>
<evidence type="ECO:0000259" key="5">
    <source>
        <dbReference type="PROSITE" id="PS50970"/>
    </source>
</evidence>
<feature type="binding site" evidence="3">
    <location>
        <position position="309"/>
    </location>
    <ligand>
        <name>Zn(2+)</name>
        <dbReference type="ChEBI" id="CHEBI:29105"/>
    </ligand>
</feature>
<organism evidence="6">
    <name type="scientific">Aplanochytrium stocchinoi</name>
    <dbReference type="NCBI Taxonomy" id="215587"/>
    <lineage>
        <taxon>Eukaryota</taxon>
        <taxon>Sar</taxon>
        <taxon>Stramenopiles</taxon>
        <taxon>Bigyra</taxon>
        <taxon>Labyrinthulomycetes</taxon>
        <taxon>Thraustochytrida</taxon>
        <taxon>Thraustochytriidae</taxon>
        <taxon>Aplanochytrium</taxon>
    </lineage>
</organism>
<dbReference type="PANTHER" id="PTHR11103">
    <property type="entry name" value="SLR1189 PROTEIN"/>
    <property type="match status" value="1"/>
</dbReference>
<protein>
    <recommendedName>
        <fullName evidence="5">Hcy-binding domain-containing protein</fullName>
    </recommendedName>
</protein>
<keyword evidence="2 3" id="KW-0808">Transferase</keyword>
<dbReference type="Gene3D" id="3.20.20.330">
    <property type="entry name" value="Homocysteine-binding-like domain"/>
    <property type="match status" value="1"/>
</dbReference>
<evidence type="ECO:0000313" key="6">
    <source>
        <dbReference type="EMBL" id="CAE0442546.1"/>
    </source>
</evidence>
<dbReference type="GO" id="GO:0046872">
    <property type="term" value="F:metal ion binding"/>
    <property type="evidence" value="ECO:0007669"/>
    <property type="project" value="UniProtKB-KW"/>
</dbReference>
<keyword evidence="1 3" id="KW-0489">Methyltransferase</keyword>
<evidence type="ECO:0000256" key="4">
    <source>
        <dbReference type="SAM" id="Coils"/>
    </source>
</evidence>
<dbReference type="Pfam" id="PF02574">
    <property type="entry name" value="S-methyl_trans"/>
    <property type="match status" value="1"/>
</dbReference>
<gene>
    <name evidence="6" type="ORF">ASTO00021_LOCUS12656</name>
</gene>
<accession>A0A7S3UZT6</accession>
<keyword evidence="4" id="KW-0175">Coiled coil</keyword>
<dbReference type="GO" id="GO:0032259">
    <property type="term" value="P:methylation"/>
    <property type="evidence" value="ECO:0007669"/>
    <property type="project" value="UniProtKB-KW"/>
</dbReference>
<feature type="binding site" evidence="3">
    <location>
        <position position="238"/>
    </location>
    <ligand>
        <name>Zn(2+)</name>
        <dbReference type="ChEBI" id="CHEBI:29105"/>
    </ligand>
</feature>
<keyword evidence="3" id="KW-0862">Zinc</keyword>
<dbReference type="PANTHER" id="PTHR11103:SF18">
    <property type="entry name" value="SLR1189 PROTEIN"/>
    <property type="match status" value="1"/>
</dbReference>
<evidence type="ECO:0000256" key="1">
    <source>
        <dbReference type="ARBA" id="ARBA00022603"/>
    </source>
</evidence>